<organism evidence="2 3">
    <name type="scientific">Clytia hemisphaerica</name>
    <dbReference type="NCBI Taxonomy" id="252671"/>
    <lineage>
        <taxon>Eukaryota</taxon>
        <taxon>Metazoa</taxon>
        <taxon>Cnidaria</taxon>
        <taxon>Hydrozoa</taxon>
        <taxon>Hydroidolina</taxon>
        <taxon>Leptothecata</taxon>
        <taxon>Obeliida</taxon>
        <taxon>Clytiidae</taxon>
        <taxon>Clytia</taxon>
    </lineage>
</organism>
<keyword evidence="3" id="KW-1185">Reference proteome</keyword>
<feature type="domain" description="MADF" evidence="1">
    <location>
        <begin position="91"/>
        <end position="189"/>
    </location>
</feature>
<evidence type="ECO:0000313" key="2">
    <source>
        <dbReference type="EnsemblMetazoa" id="CLYHEMP025757.1"/>
    </source>
</evidence>
<dbReference type="InterPro" id="IPR039353">
    <property type="entry name" value="TF_Adf1"/>
</dbReference>
<protein>
    <recommendedName>
        <fullName evidence="1">MADF domain-containing protein</fullName>
    </recommendedName>
</protein>
<dbReference type="Proteomes" id="UP000594262">
    <property type="component" value="Unplaced"/>
</dbReference>
<reference evidence="2" key="1">
    <citation type="submission" date="2021-01" db="UniProtKB">
        <authorList>
            <consortium name="EnsemblMetazoa"/>
        </authorList>
    </citation>
    <scope>IDENTIFICATION</scope>
</reference>
<dbReference type="PANTHER" id="PTHR12243">
    <property type="entry name" value="MADF DOMAIN TRANSCRIPTION FACTOR"/>
    <property type="match status" value="1"/>
</dbReference>
<dbReference type="Gene3D" id="1.10.10.60">
    <property type="entry name" value="Homeodomain-like"/>
    <property type="match status" value="1"/>
</dbReference>
<name>A0A7M5XM20_9CNID</name>
<evidence type="ECO:0000259" key="1">
    <source>
        <dbReference type="PROSITE" id="PS51029"/>
    </source>
</evidence>
<dbReference type="Pfam" id="PF10545">
    <property type="entry name" value="MADF_DNA_bdg"/>
    <property type="match status" value="1"/>
</dbReference>
<dbReference type="OrthoDB" id="6629944at2759"/>
<proteinExistence type="predicted"/>
<dbReference type="InterPro" id="IPR006578">
    <property type="entry name" value="MADF-dom"/>
</dbReference>
<dbReference type="AlphaFoldDB" id="A0A7M5XM20"/>
<dbReference type="PROSITE" id="PS51029">
    <property type="entry name" value="MADF"/>
    <property type="match status" value="1"/>
</dbReference>
<dbReference type="PANTHER" id="PTHR12243:SF67">
    <property type="entry name" value="COREPRESSOR OF PANGOLIN, ISOFORM A-RELATED"/>
    <property type="match status" value="1"/>
</dbReference>
<accession>A0A7M5XM20</accession>
<dbReference type="EnsemblMetazoa" id="CLYHEMT025757.1">
    <property type="protein sequence ID" value="CLYHEMP025757.1"/>
    <property type="gene ID" value="CLYHEMG025757"/>
</dbReference>
<evidence type="ECO:0000313" key="3">
    <source>
        <dbReference type="Proteomes" id="UP000594262"/>
    </source>
</evidence>
<sequence>YFCGLKSQTNNCMMYPFKEIIFSGRNFMKMDYLDENTQIVVLPNDGNFDQWVQLKATTGKKESVQAKKPGRPPSLLKGDVNREWVDHETTHLIKLWAGYENLYNSCHVHFFNRNIRANTLDTISRELQKVGITATSKQISKKFADLKTYYQFQVRKLEKEKEENLKNENEIESPWRFFEQLHFLNKSMKPIPQSVESNTELEGNNLQRAHRKRKSTTQTLSRNIELPKESLIETPASQHVFQQKGAILPIDENGEMSSDAPNVIAESKTSAPISNITTNEITQLSVVQPSRSVYNEGDDLFCNLLKTQLSQIPDCDSKDELKIEIQKLLLTCKRKINSETQQNQHMPIITS</sequence>